<reference evidence="1 2" key="1">
    <citation type="submission" date="2016-01" db="EMBL/GenBank/DDBJ databases">
        <title>Complete genome and mega plasmid sequence of Sphingomonas panacis DCY99 elicits systemic resistance in rice to Xanthomonas oryzae.</title>
        <authorList>
            <person name="Kim Y.J."/>
            <person name="Yang D.C."/>
            <person name="Sing P."/>
        </authorList>
    </citation>
    <scope>NUCLEOTIDE SEQUENCE [LARGE SCALE GENOMIC DNA]</scope>
    <source>
        <strain evidence="1 2">DCY99</strain>
    </source>
</reference>
<evidence type="ECO:0008006" key="3">
    <source>
        <dbReference type="Google" id="ProtNLM"/>
    </source>
</evidence>
<keyword evidence="2" id="KW-1185">Reference proteome</keyword>
<gene>
    <name evidence="1" type="ORF">AWL63_03145</name>
</gene>
<name>A0A1B3Z6R3_9SPHN</name>
<sequence length="114" mass="12988">MRHVLVLDLQDDPEAIAAYRHWHRPGGPPEAVTRAIRAGGVAALDIWQVGDRLVMLMETTPEFDPVANAAREAADPEVQAWEVLMDRFQRRLPFAREGEKWIEAEQIYSLDDQP</sequence>
<dbReference type="OrthoDB" id="7272712at2"/>
<organism evidence="1 2">
    <name type="scientific">Sphingomonas panacis</name>
    <dbReference type="NCBI Taxonomy" id="1560345"/>
    <lineage>
        <taxon>Bacteria</taxon>
        <taxon>Pseudomonadati</taxon>
        <taxon>Pseudomonadota</taxon>
        <taxon>Alphaproteobacteria</taxon>
        <taxon>Sphingomonadales</taxon>
        <taxon>Sphingomonadaceae</taxon>
        <taxon>Sphingomonas</taxon>
    </lineage>
</organism>
<protein>
    <recommendedName>
        <fullName evidence="3">L-rhamnose mutarotase</fullName>
    </recommendedName>
</protein>
<evidence type="ECO:0000313" key="2">
    <source>
        <dbReference type="Proteomes" id="UP000094256"/>
    </source>
</evidence>
<dbReference type="InterPro" id="IPR052996">
    <property type="entry name" value="Carb_Metab_Mutarotase"/>
</dbReference>
<evidence type="ECO:0000313" key="1">
    <source>
        <dbReference type="EMBL" id="AOH83117.1"/>
    </source>
</evidence>
<dbReference type="Proteomes" id="UP000094256">
    <property type="component" value="Chromosome"/>
</dbReference>
<proteinExistence type="predicted"/>
<dbReference type="PANTHER" id="PTHR43239">
    <property type="entry name" value="UPF0734 PROTEIN DDB_G0273871/DDB_G0273177"/>
    <property type="match status" value="1"/>
</dbReference>
<dbReference type="InterPro" id="IPR011008">
    <property type="entry name" value="Dimeric_a/b-barrel"/>
</dbReference>
<accession>A0A1B3Z6R3</accession>
<dbReference type="InterPro" id="IPR008000">
    <property type="entry name" value="Rham/fucose_mutarotase"/>
</dbReference>
<dbReference type="PANTHER" id="PTHR43239:SF1">
    <property type="entry name" value="UPF0734 PROTEIN DDB_G0273871_DDB_G0273177"/>
    <property type="match status" value="1"/>
</dbReference>
<dbReference type="Pfam" id="PF05336">
    <property type="entry name" value="rhaM"/>
    <property type="match status" value="1"/>
</dbReference>
<dbReference type="KEGG" id="span:AWL63_03145"/>
<dbReference type="RefSeq" id="WP_069203702.1">
    <property type="nucleotide sequence ID" value="NZ_CP014168.1"/>
</dbReference>
<dbReference type="AlphaFoldDB" id="A0A1B3Z6R3"/>
<dbReference type="EMBL" id="CP014168">
    <property type="protein sequence ID" value="AOH83117.1"/>
    <property type="molecule type" value="Genomic_DNA"/>
</dbReference>
<dbReference type="GO" id="GO:0016857">
    <property type="term" value="F:racemase and epimerase activity, acting on carbohydrates and derivatives"/>
    <property type="evidence" value="ECO:0007669"/>
    <property type="project" value="InterPro"/>
</dbReference>
<dbReference type="SUPFAM" id="SSF54909">
    <property type="entry name" value="Dimeric alpha+beta barrel"/>
    <property type="match status" value="1"/>
</dbReference>
<dbReference type="Gene3D" id="3.30.70.100">
    <property type="match status" value="1"/>
</dbReference>
<dbReference type="STRING" id="1560345.AWL63_03145"/>